<reference evidence="1 2" key="1">
    <citation type="submission" date="2015-12" db="EMBL/GenBank/DDBJ databases">
        <title>Draft Genome Sequence of Desulfitobacterium hafniense Strain DH, a Sulfate-reducing Bacterium Isolated from Paddy Soils.</title>
        <authorList>
            <person name="Bao P."/>
            <person name="Zhang X."/>
            <person name="Li G."/>
        </authorList>
    </citation>
    <scope>NUCLEOTIDE SEQUENCE [LARGE SCALE GENOMIC DNA]</scope>
    <source>
        <strain evidence="1 2">DH</strain>
    </source>
</reference>
<evidence type="ECO:0000313" key="2">
    <source>
        <dbReference type="Proteomes" id="UP000054623"/>
    </source>
</evidence>
<dbReference type="Proteomes" id="UP000054623">
    <property type="component" value="Unassembled WGS sequence"/>
</dbReference>
<gene>
    <name evidence="1" type="ORF">AT727_02030</name>
</gene>
<evidence type="ECO:0000313" key="1">
    <source>
        <dbReference type="EMBL" id="KTE93755.1"/>
    </source>
</evidence>
<dbReference type="AlphaFoldDB" id="A0A0W1JQ09"/>
<organism evidence="1 2">
    <name type="scientific">Desulfitobacterium hafniense</name>
    <name type="common">Desulfitobacterium frappieri</name>
    <dbReference type="NCBI Taxonomy" id="49338"/>
    <lineage>
        <taxon>Bacteria</taxon>
        <taxon>Bacillati</taxon>
        <taxon>Bacillota</taxon>
        <taxon>Clostridia</taxon>
        <taxon>Eubacteriales</taxon>
        <taxon>Desulfitobacteriaceae</taxon>
        <taxon>Desulfitobacterium</taxon>
    </lineage>
</organism>
<sequence>MRLHFEKEVDKGWLIIKKPSASFSFQEIGAVFLFGANDSFASIELQQQGEKAEDPKEQDG</sequence>
<dbReference type="RefSeq" id="WP_058490518.1">
    <property type="nucleotide sequence ID" value="NZ_LOCK01000001.1"/>
</dbReference>
<proteinExistence type="predicted"/>
<accession>A0A0W1JQ09</accession>
<dbReference type="EMBL" id="LOCK01000001">
    <property type="protein sequence ID" value="KTE93755.1"/>
    <property type="molecule type" value="Genomic_DNA"/>
</dbReference>
<protein>
    <submittedName>
        <fullName evidence="1">Uncharacterized protein</fullName>
    </submittedName>
</protein>
<comment type="caution">
    <text evidence="1">The sequence shown here is derived from an EMBL/GenBank/DDBJ whole genome shotgun (WGS) entry which is preliminary data.</text>
</comment>
<name>A0A0W1JQ09_DESHA</name>